<evidence type="ECO:0000313" key="5">
    <source>
        <dbReference type="Proteomes" id="UP000327157"/>
    </source>
</evidence>
<dbReference type="Pfam" id="PF24758">
    <property type="entry name" value="LRR_At5g56370"/>
    <property type="match status" value="1"/>
</dbReference>
<sequence>MAYSTKRKSQRSNTMASNKKRKLENQTDSKETNEERQLEEDIVGEILRLLPTKSSVLMSFLSKQWQSVWFALPAIDLDFDEKGEPLHENNDDDNHVVRQHAKFINMFSWFVGFREKDKQQQQLVEKFRIRMVRYSLLEDEATVVDKWLRFGLERSIKELDISLLGGGGKAGYTLPQTLFTSKSLTTLKLEHVTVNIDCHSLPVSLPSLKTVTLKTVRFNGYSSFRGLLSSSDGDLSPSIENLSIVSCSDVGTDMFWNISINSSTLKSLEVIDCDCRTVSASAGNLESITIVSDYADFKLLNLYGCSKVNYMDIRARRLGTFNVAEFSQSVKEATLDVPNRCTCLYDCKLHDQRYILSRISAKVA</sequence>
<feature type="domain" description="F-box/LRR-repeat protein 15/At3g58940/PEG3-like LRR" evidence="3">
    <location>
        <begin position="144"/>
        <end position="293"/>
    </location>
</feature>
<comment type="caution">
    <text evidence="4">The sequence shown here is derived from an EMBL/GenBank/DDBJ whole genome shotgun (WGS) entry which is preliminary data.</text>
</comment>
<dbReference type="EMBL" id="SMOL01000017">
    <property type="protein sequence ID" value="KAB2634909.1"/>
    <property type="molecule type" value="Genomic_DNA"/>
</dbReference>
<dbReference type="Gene3D" id="3.80.10.10">
    <property type="entry name" value="Ribonuclease Inhibitor"/>
    <property type="match status" value="1"/>
</dbReference>
<organism evidence="4 5">
    <name type="scientific">Pyrus ussuriensis x Pyrus communis</name>
    <dbReference type="NCBI Taxonomy" id="2448454"/>
    <lineage>
        <taxon>Eukaryota</taxon>
        <taxon>Viridiplantae</taxon>
        <taxon>Streptophyta</taxon>
        <taxon>Embryophyta</taxon>
        <taxon>Tracheophyta</taxon>
        <taxon>Spermatophyta</taxon>
        <taxon>Magnoliopsida</taxon>
        <taxon>eudicotyledons</taxon>
        <taxon>Gunneridae</taxon>
        <taxon>Pentapetalae</taxon>
        <taxon>rosids</taxon>
        <taxon>fabids</taxon>
        <taxon>Rosales</taxon>
        <taxon>Rosaceae</taxon>
        <taxon>Amygdaloideae</taxon>
        <taxon>Maleae</taxon>
        <taxon>Pyrus</taxon>
    </lineage>
</organism>
<feature type="compositionally biased region" description="Basic and acidic residues" evidence="1">
    <location>
        <begin position="23"/>
        <end position="36"/>
    </location>
</feature>
<name>A0A5N5I504_9ROSA</name>
<reference evidence="4 5" key="2">
    <citation type="submission" date="2019-11" db="EMBL/GenBank/DDBJ databases">
        <title>A de novo genome assembly of a pear dwarfing rootstock.</title>
        <authorList>
            <person name="Wang F."/>
            <person name="Wang J."/>
            <person name="Li S."/>
            <person name="Zhang Y."/>
            <person name="Fang M."/>
            <person name="Ma L."/>
            <person name="Zhao Y."/>
            <person name="Jiang S."/>
        </authorList>
    </citation>
    <scope>NUCLEOTIDE SEQUENCE [LARGE SCALE GENOMIC DNA]</scope>
    <source>
        <strain evidence="4">S2</strain>
        <tissue evidence="4">Leaf</tissue>
    </source>
</reference>
<dbReference type="InterPro" id="IPR055411">
    <property type="entry name" value="LRR_FXL15/At3g58940/PEG3-like"/>
</dbReference>
<dbReference type="PANTHER" id="PTHR31900:SF30">
    <property type="entry name" value="SUPERFAMILY PROTEIN, PUTATIVE-RELATED"/>
    <property type="match status" value="1"/>
</dbReference>
<dbReference type="OrthoDB" id="1166694at2759"/>
<gene>
    <name evidence="4" type="ORF">D8674_041225</name>
</gene>
<evidence type="ECO:0000259" key="3">
    <source>
        <dbReference type="Pfam" id="PF24758"/>
    </source>
</evidence>
<dbReference type="InterPro" id="IPR032675">
    <property type="entry name" value="LRR_dom_sf"/>
</dbReference>
<proteinExistence type="predicted"/>
<dbReference type="SUPFAM" id="SSF52047">
    <property type="entry name" value="RNI-like"/>
    <property type="match status" value="1"/>
</dbReference>
<accession>A0A5N5I504</accession>
<dbReference type="InterPro" id="IPR001810">
    <property type="entry name" value="F-box_dom"/>
</dbReference>
<evidence type="ECO:0008006" key="6">
    <source>
        <dbReference type="Google" id="ProtNLM"/>
    </source>
</evidence>
<evidence type="ECO:0000259" key="2">
    <source>
        <dbReference type="Pfam" id="PF00646"/>
    </source>
</evidence>
<evidence type="ECO:0000256" key="1">
    <source>
        <dbReference type="SAM" id="MobiDB-lite"/>
    </source>
</evidence>
<feature type="compositionally biased region" description="Basic residues" evidence="1">
    <location>
        <begin position="1"/>
        <end position="10"/>
    </location>
</feature>
<dbReference type="AlphaFoldDB" id="A0A5N5I504"/>
<evidence type="ECO:0000313" key="4">
    <source>
        <dbReference type="EMBL" id="KAB2634909.1"/>
    </source>
</evidence>
<reference evidence="4 5" key="1">
    <citation type="submission" date="2019-09" db="EMBL/GenBank/DDBJ databases">
        <authorList>
            <person name="Ou C."/>
        </authorList>
    </citation>
    <scope>NUCLEOTIDE SEQUENCE [LARGE SCALE GENOMIC DNA]</scope>
    <source>
        <strain evidence="4">S2</strain>
        <tissue evidence="4">Leaf</tissue>
    </source>
</reference>
<feature type="region of interest" description="Disordered" evidence="1">
    <location>
        <begin position="1"/>
        <end position="37"/>
    </location>
</feature>
<dbReference type="Proteomes" id="UP000327157">
    <property type="component" value="Unassembled WGS sequence"/>
</dbReference>
<dbReference type="InterPro" id="IPR050232">
    <property type="entry name" value="FBL13/AtMIF1-like"/>
</dbReference>
<dbReference type="PANTHER" id="PTHR31900">
    <property type="entry name" value="F-BOX/RNI SUPERFAMILY PROTEIN-RELATED"/>
    <property type="match status" value="1"/>
</dbReference>
<protein>
    <recommendedName>
        <fullName evidence="6">F-box/FBD/LRR-repeat protein</fullName>
    </recommendedName>
</protein>
<keyword evidence="5" id="KW-1185">Reference proteome</keyword>
<dbReference type="Pfam" id="PF00646">
    <property type="entry name" value="F-box"/>
    <property type="match status" value="1"/>
</dbReference>
<feature type="domain" description="F-box" evidence="2">
    <location>
        <begin position="40"/>
        <end position="69"/>
    </location>
</feature>